<proteinExistence type="inferred from homology"/>
<protein>
    <submittedName>
        <fullName evidence="5">PucR family transcriptional regulator</fullName>
    </submittedName>
</protein>
<comment type="similarity">
    <text evidence="1">Belongs to the CdaR family.</text>
</comment>
<gene>
    <name evidence="5" type="ORF">IDH44_25365</name>
</gene>
<dbReference type="AlphaFoldDB" id="A0A927GUC4"/>
<reference evidence="5" key="1">
    <citation type="submission" date="2020-09" db="EMBL/GenBank/DDBJ databases">
        <title>A novel bacterium of genus Paenibacillus, isolated from South China Sea.</title>
        <authorList>
            <person name="Huang H."/>
            <person name="Mo K."/>
            <person name="Hu Y."/>
        </authorList>
    </citation>
    <scope>NUCLEOTIDE SEQUENCE</scope>
    <source>
        <strain evidence="5">IB182496</strain>
    </source>
</reference>
<dbReference type="InterPro" id="IPR025736">
    <property type="entry name" value="PucR_C-HTH_dom"/>
</dbReference>
<dbReference type="PANTHER" id="PTHR33744">
    <property type="entry name" value="CARBOHYDRATE DIACID REGULATOR"/>
    <property type="match status" value="1"/>
</dbReference>
<evidence type="ECO:0000256" key="1">
    <source>
        <dbReference type="ARBA" id="ARBA00006754"/>
    </source>
</evidence>
<dbReference type="InterPro" id="IPR012914">
    <property type="entry name" value="PucR_dom"/>
</dbReference>
<organism evidence="5 6">
    <name type="scientific">Paenibacillus sabuli</name>
    <dbReference type="NCBI Taxonomy" id="2772509"/>
    <lineage>
        <taxon>Bacteria</taxon>
        <taxon>Bacillati</taxon>
        <taxon>Bacillota</taxon>
        <taxon>Bacilli</taxon>
        <taxon>Bacillales</taxon>
        <taxon>Paenibacillaceae</taxon>
        <taxon>Paenibacillus</taxon>
    </lineage>
</organism>
<accession>A0A927GUC4</accession>
<dbReference type="Gene3D" id="1.10.10.2840">
    <property type="entry name" value="PucR C-terminal helix-turn-helix domain"/>
    <property type="match status" value="1"/>
</dbReference>
<evidence type="ECO:0000259" key="3">
    <source>
        <dbReference type="Pfam" id="PF13556"/>
    </source>
</evidence>
<feature type="domain" description="PucR C-terminal helix-turn-helix" evidence="3">
    <location>
        <begin position="484"/>
        <end position="542"/>
    </location>
</feature>
<dbReference type="InterPro" id="IPR041522">
    <property type="entry name" value="CdaR_GGDEF"/>
</dbReference>
<evidence type="ECO:0000313" key="6">
    <source>
        <dbReference type="Proteomes" id="UP000621560"/>
    </source>
</evidence>
<dbReference type="Proteomes" id="UP000621560">
    <property type="component" value="Unassembled WGS sequence"/>
</dbReference>
<comment type="caution">
    <text evidence="5">The sequence shown here is derived from an EMBL/GenBank/DDBJ whole genome shotgun (WGS) entry which is preliminary data.</text>
</comment>
<dbReference type="RefSeq" id="WP_190921620.1">
    <property type="nucleotide sequence ID" value="NZ_JACXIZ010000072.1"/>
</dbReference>
<dbReference type="InterPro" id="IPR051448">
    <property type="entry name" value="CdaR-like_regulators"/>
</dbReference>
<sequence>MKDLIGLPMYADAKVVAGGDGMAGSVYSVNIMDAPDIIHFLKPHELLLTTGYAIKDRPGALLTLVQSMAEVGCAGLAIKTRRFFDEVPADVLRCADALQFPVIELSLERSLGEIANLSLSHILEKRTDELHYAMSIHKQLTQMIMRGSTTEELLNALAERIEAPVLLADRHASLLARSAGCDAAWHARLLPQLSAAGEDGTEPRAVTLQEGGRVYTAELHPIVTFQPEGDLIAIVQSGHPQLNLIRHAVEQAAGVLGLELVKRQAVKERSRRYKNEFFCDFVDGRITSEQELAHRSKHYRLLHHSAYLCAFVRRDDEAAFRSTAHGALLAEGGRRISERDRLYQLLKEAATRLGLRFVLFPKDDGFCFLIGRMEEGANAQKEERTFLSMLEEIVGRLHEAHQIPISIGVGNPVPQLTDIPLSYREATEALASGCKAGKRRFVQPYRAKDLGSLLRMLPKEELREYYEETFRALLAVGGKEREDLMRTLYVYYDTHCQLAETAKRLFVHRNTVIYRLDKCERLTGRPLRDPAESLRFRTAFAAERLLEPDQLPRYVLYPPGATSSGT</sequence>
<dbReference type="Pfam" id="PF17853">
    <property type="entry name" value="GGDEF_2"/>
    <property type="match status" value="1"/>
</dbReference>
<dbReference type="Pfam" id="PF13556">
    <property type="entry name" value="HTH_30"/>
    <property type="match status" value="1"/>
</dbReference>
<keyword evidence="6" id="KW-1185">Reference proteome</keyword>
<evidence type="ECO:0000313" key="5">
    <source>
        <dbReference type="EMBL" id="MBD2848523.1"/>
    </source>
</evidence>
<feature type="domain" description="Purine catabolism PurC-like" evidence="2">
    <location>
        <begin position="3"/>
        <end position="116"/>
    </location>
</feature>
<dbReference type="EMBL" id="JACXIZ010000072">
    <property type="protein sequence ID" value="MBD2848523.1"/>
    <property type="molecule type" value="Genomic_DNA"/>
</dbReference>
<name>A0A927GUC4_9BACL</name>
<feature type="domain" description="CdaR GGDEF-like" evidence="4">
    <location>
        <begin position="284"/>
        <end position="431"/>
    </location>
</feature>
<dbReference type="Pfam" id="PF07905">
    <property type="entry name" value="PucR"/>
    <property type="match status" value="1"/>
</dbReference>
<dbReference type="InterPro" id="IPR042070">
    <property type="entry name" value="PucR_C-HTH_sf"/>
</dbReference>
<evidence type="ECO:0000259" key="2">
    <source>
        <dbReference type="Pfam" id="PF07905"/>
    </source>
</evidence>
<evidence type="ECO:0000259" key="4">
    <source>
        <dbReference type="Pfam" id="PF17853"/>
    </source>
</evidence>
<dbReference type="PANTHER" id="PTHR33744:SF1">
    <property type="entry name" value="DNA-BINDING TRANSCRIPTIONAL ACTIVATOR ADER"/>
    <property type="match status" value="1"/>
</dbReference>